<gene>
    <name evidence="1" type="ORF">Cco03nite_29600</name>
</gene>
<proteinExistence type="predicted"/>
<evidence type="ECO:0000313" key="1">
    <source>
        <dbReference type="EMBL" id="GIG06260.1"/>
    </source>
</evidence>
<dbReference type="EMBL" id="BONI01000021">
    <property type="protein sequence ID" value="GIG06260.1"/>
    <property type="molecule type" value="Genomic_DNA"/>
</dbReference>
<comment type="caution">
    <text evidence="1">The sequence shown here is derived from an EMBL/GenBank/DDBJ whole genome shotgun (WGS) entry which is preliminary data.</text>
</comment>
<organism evidence="1 2">
    <name type="scientific">Catellatospora coxensis</name>
    <dbReference type="NCBI Taxonomy" id="310354"/>
    <lineage>
        <taxon>Bacteria</taxon>
        <taxon>Bacillati</taxon>
        <taxon>Actinomycetota</taxon>
        <taxon>Actinomycetes</taxon>
        <taxon>Micromonosporales</taxon>
        <taxon>Micromonosporaceae</taxon>
        <taxon>Catellatospora</taxon>
    </lineage>
</organism>
<sequence>MKLGVPGAVGAVVSAAACAAGAGVSDIAAATRRVSAACGHRGLTWDAGMADVSSEVRSYRY</sequence>
<dbReference type="AlphaFoldDB" id="A0A8J3KSC9"/>
<reference evidence="1 2" key="1">
    <citation type="submission" date="2021-01" db="EMBL/GenBank/DDBJ databases">
        <title>Whole genome shotgun sequence of Catellatospora coxensis NBRC 107359.</title>
        <authorList>
            <person name="Komaki H."/>
            <person name="Tamura T."/>
        </authorList>
    </citation>
    <scope>NUCLEOTIDE SEQUENCE [LARGE SCALE GENOMIC DNA]</scope>
    <source>
        <strain evidence="1 2">NBRC 107359</strain>
    </source>
</reference>
<protein>
    <submittedName>
        <fullName evidence="1">Uncharacterized protein</fullName>
    </submittedName>
</protein>
<accession>A0A8J3KSC9</accession>
<dbReference type="Proteomes" id="UP000630887">
    <property type="component" value="Unassembled WGS sequence"/>
</dbReference>
<dbReference type="PROSITE" id="PS51257">
    <property type="entry name" value="PROKAR_LIPOPROTEIN"/>
    <property type="match status" value="1"/>
</dbReference>
<evidence type="ECO:0000313" key="2">
    <source>
        <dbReference type="Proteomes" id="UP000630887"/>
    </source>
</evidence>
<keyword evidence="2" id="KW-1185">Reference proteome</keyword>
<name>A0A8J3KSC9_9ACTN</name>